<dbReference type="SMART" id="SM00421">
    <property type="entry name" value="HTH_LUXR"/>
    <property type="match status" value="1"/>
</dbReference>
<reference evidence="4" key="1">
    <citation type="submission" date="2016-09" db="EMBL/GenBank/DDBJ databases">
        <title>Streptomyces puniciscabiei strain:TW1S1 Genome sequencing and assembly.</title>
        <authorList>
            <person name="Kim M.-K."/>
            <person name="Kim S.B."/>
        </authorList>
    </citation>
    <scope>NUCLEOTIDE SEQUENCE [LARGE SCALE GENOMIC DNA]</scope>
    <source>
        <strain evidence="4">TW1S1</strain>
    </source>
</reference>
<evidence type="ECO:0000313" key="4">
    <source>
        <dbReference type="Proteomes" id="UP000094960"/>
    </source>
</evidence>
<feature type="compositionally biased region" description="Low complexity" evidence="1">
    <location>
        <begin position="86"/>
        <end position="104"/>
    </location>
</feature>
<evidence type="ECO:0000256" key="1">
    <source>
        <dbReference type="SAM" id="MobiDB-lite"/>
    </source>
</evidence>
<dbReference type="EMBL" id="CP017248">
    <property type="protein sequence ID" value="AOR35739.1"/>
    <property type="molecule type" value="Genomic_DNA"/>
</dbReference>
<organism evidence="3 4">
    <name type="scientific">Streptomyces fodineus</name>
    <dbReference type="NCBI Taxonomy" id="1904616"/>
    <lineage>
        <taxon>Bacteria</taxon>
        <taxon>Bacillati</taxon>
        <taxon>Actinomycetota</taxon>
        <taxon>Actinomycetes</taxon>
        <taxon>Kitasatosporales</taxon>
        <taxon>Streptomycetaceae</taxon>
        <taxon>Streptomyces</taxon>
    </lineage>
</organism>
<accession>A0A1D7YK66</accession>
<dbReference type="SUPFAM" id="SSF46894">
    <property type="entry name" value="C-terminal effector domain of the bipartite response regulators"/>
    <property type="match status" value="1"/>
</dbReference>
<evidence type="ECO:0000259" key="2">
    <source>
        <dbReference type="SMART" id="SM00421"/>
    </source>
</evidence>
<dbReference type="GO" id="GO:0006355">
    <property type="term" value="P:regulation of DNA-templated transcription"/>
    <property type="evidence" value="ECO:0007669"/>
    <property type="project" value="InterPro"/>
</dbReference>
<feature type="region of interest" description="Disordered" evidence="1">
    <location>
        <begin position="79"/>
        <end position="115"/>
    </location>
</feature>
<dbReference type="AlphaFoldDB" id="A0A1D7YK66"/>
<dbReference type="KEGG" id="spun:BFF78_35865"/>
<gene>
    <name evidence="3" type="ORF">BFF78_35865</name>
</gene>
<sequence>MHRAVRLLLAAIALRCELVIPLAVLSGEESELGAVAEPIGQPDGTMLPLVEEATDVGRAAGFGDRLLFTQPRFWRPVPEPLAGPIRTRPAASPYTPASPNTPASPSAPPRAPWPAGLGEIDRMIATLVGDGLNHSRIATSINRAPQTVSYHLRKMFGTLSALSRSELAGTVGQRPWEAP</sequence>
<dbReference type="InterPro" id="IPR016032">
    <property type="entry name" value="Sig_transdc_resp-reg_C-effctor"/>
</dbReference>
<feature type="domain" description="HTH luxR-type" evidence="2">
    <location>
        <begin position="114"/>
        <end position="171"/>
    </location>
</feature>
<dbReference type="Gene3D" id="1.10.10.10">
    <property type="entry name" value="Winged helix-like DNA-binding domain superfamily/Winged helix DNA-binding domain"/>
    <property type="match status" value="1"/>
</dbReference>
<keyword evidence="4" id="KW-1185">Reference proteome</keyword>
<proteinExistence type="predicted"/>
<name>A0A1D7YK66_9ACTN</name>
<evidence type="ECO:0000313" key="3">
    <source>
        <dbReference type="EMBL" id="AOR35739.1"/>
    </source>
</evidence>
<dbReference type="RefSeq" id="WP_069782261.1">
    <property type="nucleotide sequence ID" value="NZ_CP017248.1"/>
</dbReference>
<dbReference type="InterPro" id="IPR000792">
    <property type="entry name" value="Tscrpt_reg_LuxR_C"/>
</dbReference>
<protein>
    <recommendedName>
        <fullName evidence="2">HTH luxR-type domain-containing protein</fullName>
    </recommendedName>
</protein>
<dbReference type="GO" id="GO:0003677">
    <property type="term" value="F:DNA binding"/>
    <property type="evidence" value="ECO:0007669"/>
    <property type="project" value="InterPro"/>
</dbReference>
<dbReference type="Proteomes" id="UP000094960">
    <property type="component" value="Chromosome"/>
</dbReference>
<dbReference type="InterPro" id="IPR036388">
    <property type="entry name" value="WH-like_DNA-bd_sf"/>
</dbReference>